<keyword evidence="5" id="KW-0472">Membrane</keyword>
<evidence type="ECO:0000256" key="2">
    <source>
        <dbReference type="PIRSR" id="PIRSR000390-1"/>
    </source>
</evidence>
<feature type="transmembrane region" description="Helical" evidence="5">
    <location>
        <begin position="65"/>
        <end position="82"/>
    </location>
</feature>
<dbReference type="EMBL" id="LT629791">
    <property type="protein sequence ID" value="SDU72749.1"/>
    <property type="molecule type" value="Genomic_DNA"/>
</dbReference>
<evidence type="ECO:0000313" key="7">
    <source>
        <dbReference type="Proteomes" id="UP000182977"/>
    </source>
</evidence>
<dbReference type="SUPFAM" id="SSF53383">
    <property type="entry name" value="PLP-dependent transferases"/>
    <property type="match status" value="1"/>
</dbReference>
<evidence type="ECO:0000313" key="6">
    <source>
        <dbReference type="EMBL" id="SDU72749.1"/>
    </source>
</evidence>
<dbReference type="STRING" id="419479.SAMN04488563_4399"/>
<comment type="cofactor">
    <cofactor evidence="1">
        <name>pyridoxal 5'-phosphate</name>
        <dbReference type="ChEBI" id="CHEBI:597326"/>
    </cofactor>
</comment>
<keyword evidence="5" id="KW-0812">Transmembrane</keyword>
<feature type="active site" description="Proton acceptor" evidence="2">
    <location>
        <position position="197"/>
    </location>
</feature>
<dbReference type="RefSeq" id="WP_046770397.1">
    <property type="nucleotide sequence ID" value="NZ_LBMC01000020.1"/>
</dbReference>
<organism evidence="6 7">
    <name type="scientific">Jiangella alkaliphila</name>
    <dbReference type="NCBI Taxonomy" id="419479"/>
    <lineage>
        <taxon>Bacteria</taxon>
        <taxon>Bacillati</taxon>
        <taxon>Actinomycetota</taxon>
        <taxon>Actinomycetes</taxon>
        <taxon>Jiangellales</taxon>
        <taxon>Jiangellaceae</taxon>
        <taxon>Jiangella</taxon>
    </lineage>
</organism>
<dbReference type="Gene3D" id="3.90.1150.10">
    <property type="entry name" value="Aspartate Aminotransferase, domain 1"/>
    <property type="match status" value="1"/>
</dbReference>
<keyword evidence="3 4" id="KW-0663">Pyridoxal phosphate</keyword>
<protein>
    <submittedName>
        <fullName evidence="6">dTDP-4-amino-4,6-dideoxygalactose transaminase</fullName>
    </submittedName>
</protein>
<dbReference type="InterPro" id="IPR000653">
    <property type="entry name" value="DegT/StrS_aminotransferase"/>
</dbReference>
<dbReference type="PANTHER" id="PTHR30244">
    <property type="entry name" value="TRANSAMINASE"/>
    <property type="match status" value="1"/>
</dbReference>
<dbReference type="Gene3D" id="3.40.640.10">
    <property type="entry name" value="Type I PLP-dependent aspartate aminotransferase-like (Major domain)"/>
    <property type="match status" value="1"/>
</dbReference>
<sequence>MTTLAIDGGDPVRRAPWPAWPPPASDAQRKLLAEVVDSGHWGATSGPLCEQLAAEFARRHAAKHGIVLTNGTLALFVALRAAGVRPGDEVVVPAYTFVACATAVLLLGAVPVVADVDPAHLHLTAGTVRPALSDRTRAVMPVHLAGSPAPLDELLALAAEHGLAVVEDSAQAHGAAYNGRPVGAHGTAGTFSFQSSKAMTAGEGGLIVTDDDDLAARIWSACNVGRVRDGAWYHHAEIGWNLRMTELQAALLLPWLERLDDEVAARDAFARRVVDGLAAADRPVEVVPQPPGTTADSRHLLMLRAAPGVDRDWAGRALAAEGVPVDAGYPPLGGLEPLRGQARALPAPGAEAAAATVFWLRQPQLMAGPDGADDVVAAVRRVFGDVRAFPAPPR</sequence>
<evidence type="ECO:0000256" key="1">
    <source>
        <dbReference type="ARBA" id="ARBA00001933"/>
    </source>
</evidence>
<dbReference type="OrthoDB" id="9804264at2"/>
<dbReference type="PANTHER" id="PTHR30244:SF34">
    <property type="entry name" value="DTDP-4-AMINO-4,6-DIDEOXYGALACTOSE TRANSAMINASE"/>
    <property type="match status" value="1"/>
</dbReference>
<dbReference type="PIRSF" id="PIRSF000390">
    <property type="entry name" value="PLP_StrS"/>
    <property type="match status" value="1"/>
</dbReference>
<evidence type="ECO:0000256" key="4">
    <source>
        <dbReference type="RuleBase" id="RU004508"/>
    </source>
</evidence>
<accession>A0A1H2KVN4</accession>
<dbReference type="InterPro" id="IPR015421">
    <property type="entry name" value="PyrdxlP-dep_Trfase_major"/>
</dbReference>
<reference evidence="7" key="1">
    <citation type="submission" date="2016-10" db="EMBL/GenBank/DDBJ databases">
        <authorList>
            <person name="Varghese N."/>
            <person name="Submissions S."/>
        </authorList>
    </citation>
    <scope>NUCLEOTIDE SEQUENCE [LARGE SCALE GENOMIC DNA]</scope>
    <source>
        <strain evidence="7">DSM 45079</strain>
    </source>
</reference>
<dbReference type="AlphaFoldDB" id="A0A1H2KVN4"/>
<dbReference type="InterPro" id="IPR015422">
    <property type="entry name" value="PyrdxlP-dep_Trfase_small"/>
</dbReference>
<gene>
    <name evidence="6" type="ORF">SAMN04488563_4399</name>
</gene>
<evidence type="ECO:0000256" key="3">
    <source>
        <dbReference type="PIRSR" id="PIRSR000390-2"/>
    </source>
</evidence>
<dbReference type="Pfam" id="PF01041">
    <property type="entry name" value="DegT_DnrJ_EryC1"/>
    <property type="match status" value="1"/>
</dbReference>
<dbReference type="GO" id="GO:0000271">
    <property type="term" value="P:polysaccharide biosynthetic process"/>
    <property type="evidence" value="ECO:0007669"/>
    <property type="project" value="TreeGrafter"/>
</dbReference>
<evidence type="ECO:0000256" key="5">
    <source>
        <dbReference type="SAM" id="Phobius"/>
    </source>
</evidence>
<name>A0A1H2KVN4_9ACTN</name>
<dbReference type="GO" id="GO:0008483">
    <property type="term" value="F:transaminase activity"/>
    <property type="evidence" value="ECO:0007669"/>
    <property type="project" value="TreeGrafter"/>
</dbReference>
<feature type="transmembrane region" description="Helical" evidence="5">
    <location>
        <begin position="94"/>
        <end position="114"/>
    </location>
</feature>
<dbReference type="CDD" id="cd00616">
    <property type="entry name" value="AHBA_syn"/>
    <property type="match status" value="1"/>
</dbReference>
<dbReference type="InterPro" id="IPR015424">
    <property type="entry name" value="PyrdxlP-dep_Trfase"/>
</dbReference>
<comment type="similarity">
    <text evidence="4">Belongs to the DegT/DnrJ/EryC1 family.</text>
</comment>
<dbReference type="GO" id="GO:0030170">
    <property type="term" value="F:pyridoxal phosphate binding"/>
    <property type="evidence" value="ECO:0007669"/>
    <property type="project" value="TreeGrafter"/>
</dbReference>
<keyword evidence="7" id="KW-1185">Reference proteome</keyword>
<feature type="modified residue" description="N6-(pyridoxal phosphate)lysine" evidence="3">
    <location>
        <position position="197"/>
    </location>
</feature>
<keyword evidence="5" id="KW-1133">Transmembrane helix</keyword>
<dbReference type="Proteomes" id="UP000182977">
    <property type="component" value="Chromosome I"/>
</dbReference>
<proteinExistence type="inferred from homology"/>